<dbReference type="STRING" id="13249.T1HW44"/>
<dbReference type="VEuPathDB" id="VectorBase:RPRC008264"/>
<dbReference type="Proteomes" id="UP000015103">
    <property type="component" value="Unassembled WGS sequence"/>
</dbReference>
<evidence type="ECO:0000313" key="2">
    <source>
        <dbReference type="Proteomes" id="UP000015103"/>
    </source>
</evidence>
<dbReference type="InParanoid" id="T1HW44"/>
<organism evidence="1 2">
    <name type="scientific">Rhodnius prolixus</name>
    <name type="common">Triatomid bug</name>
    <dbReference type="NCBI Taxonomy" id="13249"/>
    <lineage>
        <taxon>Eukaryota</taxon>
        <taxon>Metazoa</taxon>
        <taxon>Ecdysozoa</taxon>
        <taxon>Arthropoda</taxon>
        <taxon>Hexapoda</taxon>
        <taxon>Insecta</taxon>
        <taxon>Pterygota</taxon>
        <taxon>Neoptera</taxon>
        <taxon>Paraneoptera</taxon>
        <taxon>Hemiptera</taxon>
        <taxon>Heteroptera</taxon>
        <taxon>Panheteroptera</taxon>
        <taxon>Cimicomorpha</taxon>
        <taxon>Reduviidae</taxon>
        <taxon>Triatominae</taxon>
        <taxon>Rhodnius</taxon>
    </lineage>
</organism>
<dbReference type="EnsemblMetazoa" id="RPRC008264-RA">
    <property type="protein sequence ID" value="RPRC008264-PA"/>
    <property type="gene ID" value="RPRC008264"/>
</dbReference>
<protein>
    <recommendedName>
        <fullName evidence="3">RNase H type-1 domain-containing protein</fullName>
    </recommendedName>
</protein>
<sequence length="149" mass="16980">MKIRNCWSQYQAPTQRLKSQKTFLTTVKEVMKRLQLDCTNAPLRLAQVQCNLQLTRAVKKGITPEWELKAIALETIINRYPSPDWFHVYTDVSALEARHNAGAGVYSEAFQLSAPVGKISTNYDGELAEILLALDKVKRDPWCRIVVFV</sequence>
<dbReference type="HOGENOM" id="CLU_1751974_0_0_1"/>
<evidence type="ECO:0008006" key="3">
    <source>
        <dbReference type="Google" id="ProtNLM"/>
    </source>
</evidence>
<reference evidence="1" key="1">
    <citation type="submission" date="2015-05" db="UniProtKB">
        <authorList>
            <consortium name="EnsemblMetazoa"/>
        </authorList>
    </citation>
    <scope>IDENTIFICATION</scope>
</reference>
<dbReference type="EMBL" id="ACPB03017102">
    <property type="status" value="NOT_ANNOTATED_CDS"/>
    <property type="molecule type" value="Genomic_DNA"/>
</dbReference>
<evidence type="ECO:0000313" key="1">
    <source>
        <dbReference type="EnsemblMetazoa" id="RPRC008264-PA"/>
    </source>
</evidence>
<dbReference type="OMA" id="DPWCRIV"/>
<proteinExistence type="predicted"/>
<name>T1HW44_RHOPR</name>
<accession>T1HW44</accession>
<keyword evidence="2" id="KW-1185">Reference proteome</keyword>
<dbReference type="AlphaFoldDB" id="T1HW44"/>